<feature type="region of interest" description="Disordered" evidence="2">
    <location>
        <begin position="1"/>
        <end position="94"/>
    </location>
</feature>
<evidence type="ECO:0000313" key="4">
    <source>
        <dbReference type="EMBL" id="KAK7757267.1"/>
    </source>
</evidence>
<dbReference type="Proteomes" id="UP001320420">
    <property type="component" value="Unassembled WGS sequence"/>
</dbReference>
<name>A0AAN9V2J3_9PEZI</name>
<comment type="similarity">
    <text evidence="1">Belongs to the WAPL family.</text>
</comment>
<accession>A0AAN9V2J3</accession>
<dbReference type="PANTHER" id="PTHR22100:SF13">
    <property type="entry name" value="WINGS APART-LIKE PROTEIN HOMOLOG"/>
    <property type="match status" value="1"/>
</dbReference>
<dbReference type="EMBL" id="JAKJXP020000003">
    <property type="protein sequence ID" value="KAK7757267.1"/>
    <property type="molecule type" value="Genomic_DNA"/>
</dbReference>
<comment type="caution">
    <text evidence="4">The sequence shown here is derived from an EMBL/GenBank/DDBJ whole genome shotgun (WGS) entry which is preliminary data.</text>
</comment>
<protein>
    <recommendedName>
        <fullName evidence="3">Wings apart-like protein C-terminal domain-containing protein</fullName>
    </recommendedName>
</protein>
<sequence length="623" mass="68894">MKMQAAVARATPKAGMPFSPNTMQIWDTLLDSDDESTNDAKPRHRQIPVRLAPRSNPKASSQEASSRVAGPSRQRGPNAAKAEPAPTPQSKRPRRRLIDALVEQAADTVDGPDADLSDNSVELSHPLSSQLENVSAHDPASVSVTPSARPTATKTKGNLYARPTFTPKPQSLARTYGQGTKVLQEDEDDMLFQAFDIPESSAHSLKGKPRLELRGPKQWSNSGGLEDEEDALASSSPNTKIRDIHELRQAGANTRVADEMQDLTEQIGMPTPKPTSSRRAALLRIAEEIKNKDFMRQFRDHGIDAAIFKDIGKETDVISAYLILSTLITLLFKWPSPHTIRLLQEQEIGNVFARLLKNGDDMKKIVQDRKNNLSKRTQSAVLDVQKYLRELPIWGTGKRMTVSPRSLSIKCLHFLVIQEPGLGRDIMIFPERLTEGLLAILSEATDEPECLDYPENDGSIDLCNTLAILDVYGANVASSGGDSSRWCDQFLPIVADVFGSFLRSPPPKDKTLETSILKIAINLTNNNLNAPDICISKGLVPALAGSICNNFGQVLASISQDQWLEGLLDDVVLRLGILINFTEHSARVRQVAFECEHEGFRPIDEFIRLFLENYRRTAEVGLW</sequence>
<dbReference type="AlphaFoldDB" id="A0AAN9V2J3"/>
<feature type="domain" description="Wings apart-like protein C-terminal" evidence="3">
    <location>
        <begin position="241"/>
        <end position="586"/>
    </location>
</feature>
<dbReference type="InterPro" id="IPR011989">
    <property type="entry name" value="ARM-like"/>
</dbReference>
<feature type="region of interest" description="Disordered" evidence="2">
    <location>
        <begin position="203"/>
        <end position="239"/>
    </location>
</feature>
<keyword evidence="5" id="KW-1185">Reference proteome</keyword>
<dbReference type="PANTHER" id="PTHR22100">
    <property type="entry name" value="WINGS APART-LIKE PROTEIN HOMOLOG"/>
    <property type="match status" value="1"/>
</dbReference>
<dbReference type="Pfam" id="PF07814">
    <property type="entry name" value="WAPL"/>
    <property type="match status" value="1"/>
</dbReference>
<reference evidence="4 5" key="1">
    <citation type="submission" date="2024-02" db="EMBL/GenBank/DDBJ databases">
        <title>De novo assembly and annotation of 12 fungi associated with fruit tree decline syndrome in Ontario, Canada.</title>
        <authorList>
            <person name="Sulman M."/>
            <person name="Ellouze W."/>
            <person name="Ilyukhin E."/>
        </authorList>
    </citation>
    <scope>NUCLEOTIDE SEQUENCE [LARGE SCALE GENOMIC DNA]</scope>
    <source>
        <strain evidence="4 5">M11/M66-122</strain>
    </source>
</reference>
<dbReference type="Gene3D" id="1.25.10.10">
    <property type="entry name" value="Leucine-rich Repeat Variant"/>
    <property type="match status" value="2"/>
</dbReference>
<evidence type="ECO:0000256" key="2">
    <source>
        <dbReference type="SAM" id="MobiDB-lite"/>
    </source>
</evidence>
<feature type="compositionally biased region" description="Polar residues" evidence="2">
    <location>
        <begin position="142"/>
        <end position="156"/>
    </location>
</feature>
<dbReference type="InterPro" id="IPR039874">
    <property type="entry name" value="WAPL"/>
</dbReference>
<organism evidence="4 5">
    <name type="scientific">Diatrype stigma</name>
    <dbReference type="NCBI Taxonomy" id="117547"/>
    <lineage>
        <taxon>Eukaryota</taxon>
        <taxon>Fungi</taxon>
        <taxon>Dikarya</taxon>
        <taxon>Ascomycota</taxon>
        <taxon>Pezizomycotina</taxon>
        <taxon>Sordariomycetes</taxon>
        <taxon>Xylariomycetidae</taxon>
        <taxon>Xylariales</taxon>
        <taxon>Diatrypaceae</taxon>
        <taxon>Diatrype</taxon>
    </lineage>
</organism>
<gene>
    <name evidence="4" type="ORF">SLS62_000816</name>
</gene>
<evidence type="ECO:0000313" key="5">
    <source>
        <dbReference type="Proteomes" id="UP001320420"/>
    </source>
</evidence>
<evidence type="ECO:0000256" key="1">
    <source>
        <dbReference type="ARBA" id="ARBA00006854"/>
    </source>
</evidence>
<proteinExistence type="inferred from homology"/>
<dbReference type="InterPro" id="IPR022771">
    <property type="entry name" value="WAPL_C"/>
</dbReference>
<feature type="region of interest" description="Disordered" evidence="2">
    <location>
        <begin position="130"/>
        <end position="173"/>
    </location>
</feature>
<evidence type="ECO:0000259" key="3">
    <source>
        <dbReference type="Pfam" id="PF07814"/>
    </source>
</evidence>